<evidence type="ECO:0000313" key="2">
    <source>
        <dbReference type="EMBL" id="OWF46709.1"/>
    </source>
</evidence>
<proteinExistence type="predicted"/>
<dbReference type="PROSITE" id="PS51390">
    <property type="entry name" value="WAP"/>
    <property type="match status" value="1"/>
</dbReference>
<evidence type="ECO:0000313" key="3">
    <source>
        <dbReference type="Proteomes" id="UP000242188"/>
    </source>
</evidence>
<dbReference type="AlphaFoldDB" id="A0A210QD97"/>
<dbReference type="PANTHER" id="PTHR14308:SF0">
    <property type="entry name" value="WAP FOUR-DISULFIDE CORE DOMAIN PROTEIN 1"/>
    <property type="match status" value="1"/>
</dbReference>
<dbReference type="EMBL" id="NEDP02004099">
    <property type="protein sequence ID" value="OWF46709.1"/>
    <property type="molecule type" value="Genomic_DNA"/>
</dbReference>
<name>A0A210QD97_MIZYE</name>
<dbReference type="Proteomes" id="UP000242188">
    <property type="component" value="Unassembled WGS sequence"/>
</dbReference>
<dbReference type="PANTHER" id="PTHR14308">
    <property type="entry name" value="WAP FOUR-DISULFIDE CORE DOMAIN PROTEIN 1"/>
    <property type="match status" value="1"/>
</dbReference>
<dbReference type="InterPro" id="IPR008197">
    <property type="entry name" value="WAP_dom"/>
</dbReference>
<dbReference type="GO" id="GO:0005615">
    <property type="term" value="C:extracellular space"/>
    <property type="evidence" value="ECO:0007669"/>
    <property type="project" value="TreeGrafter"/>
</dbReference>
<accession>A0A210QD97</accession>
<feature type="domain" description="WAP" evidence="1">
    <location>
        <begin position="9"/>
        <end position="63"/>
    </location>
</feature>
<dbReference type="GO" id="GO:0001558">
    <property type="term" value="P:regulation of cell growth"/>
    <property type="evidence" value="ECO:0007669"/>
    <property type="project" value="TreeGrafter"/>
</dbReference>
<dbReference type="GO" id="GO:0030414">
    <property type="term" value="F:peptidase inhibitor activity"/>
    <property type="evidence" value="ECO:0007669"/>
    <property type="project" value="InterPro"/>
</dbReference>
<reference evidence="2 3" key="1">
    <citation type="journal article" date="2017" name="Nat. Ecol. Evol.">
        <title>Scallop genome provides insights into evolution of bilaterian karyotype and development.</title>
        <authorList>
            <person name="Wang S."/>
            <person name="Zhang J."/>
            <person name="Jiao W."/>
            <person name="Li J."/>
            <person name="Xun X."/>
            <person name="Sun Y."/>
            <person name="Guo X."/>
            <person name="Huan P."/>
            <person name="Dong B."/>
            <person name="Zhang L."/>
            <person name="Hu X."/>
            <person name="Sun X."/>
            <person name="Wang J."/>
            <person name="Zhao C."/>
            <person name="Wang Y."/>
            <person name="Wang D."/>
            <person name="Huang X."/>
            <person name="Wang R."/>
            <person name="Lv J."/>
            <person name="Li Y."/>
            <person name="Zhang Z."/>
            <person name="Liu B."/>
            <person name="Lu W."/>
            <person name="Hui Y."/>
            <person name="Liang J."/>
            <person name="Zhou Z."/>
            <person name="Hou R."/>
            <person name="Li X."/>
            <person name="Liu Y."/>
            <person name="Li H."/>
            <person name="Ning X."/>
            <person name="Lin Y."/>
            <person name="Zhao L."/>
            <person name="Xing Q."/>
            <person name="Dou J."/>
            <person name="Li Y."/>
            <person name="Mao J."/>
            <person name="Guo H."/>
            <person name="Dou H."/>
            <person name="Li T."/>
            <person name="Mu C."/>
            <person name="Jiang W."/>
            <person name="Fu Q."/>
            <person name="Fu X."/>
            <person name="Miao Y."/>
            <person name="Liu J."/>
            <person name="Yu Q."/>
            <person name="Li R."/>
            <person name="Liao H."/>
            <person name="Li X."/>
            <person name="Kong Y."/>
            <person name="Jiang Z."/>
            <person name="Chourrout D."/>
            <person name="Li R."/>
            <person name="Bao Z."/>
        </authorList>
    </citation>
    <scope>NUCLEOTIDE SEQUENCE [LARGE SCALE GENOMIC DNA]</scope>
    <source>
        <strain evidence="2 3">PY_sf001</strain>
    </source>
</reference>
<sequence length="227" mass="25711">MGDAPDSVTNNDNDLCPPIPEVIPTHACKVKSKCESDLDCRKRTARCCYNGCVRTCRRQQDPPAVIDWVKEPRRRLSSGISWLLSGPDIAQELEPCSTTPYTDEEDPLLCPHGYVCHVEDPGDPELDLPNRGHCIPESDDKFARLGVGYVSRRMKDNSCWMDKYVLLDGASMMFKGKTWYRKTEIEKTKYRFFTNVSMVTSEKGKFTQCFNSDCNGELLKSVPNTPL</sequence>
<protein>
    <submittedName>
        <fullName evidence="2">WAP four-disulfide core domain protein 1</fullName>
    </submittedName>
</protein>
<dbReference type="Pfam" id="PF00095">
    <property type="entry name" value="WAP"/>
    <property type="match status" value="1"/>
</dbReference>
<dbReference type="OrthoDB" id="5989673at2759"/>
<comment type="caution">
    <text evidence="2">The sequence shown here is derived from an EMBL/GenBank/DDBJ whole genome shotgun (WGS) entry which is preliminary data.</text>
</comment>
<gene>
    <name evidence="2" type="ORF">KP79_PYT21206</name>
</gene>
<organism evidence="2 3">
    <name type="scientific">Mizuhopecten yessoensis</name>
    <name type="common">Japanese scallop</name>
    <name type="synonym">Patinopecten yessoensis</name>
    <dbReference type="NCBI Taxonomy" id="6573"/>
    <lineage>
        <taxon>Eukaryota</taxon>
        <taxon>Metazoa</taxon>
        <taxon>Spiralia</taxon>
        <taxon>Lophotrochozoa</taxon>
        <taxon>Mollusca</taxon>
        <taxon>Bivalvia</taxon>
        <taxon>Autobranchia</taxon>
        <taxon>Pteriomorphia</taxon>
        <taxon>Pectinida</taxon>
        <taxon>Pectinoidea</taxon>
        <taxon>Pectinidae</taxon>
        <taxon>Mizuhopecten</taxon>
    </lineage>
</organism>
<evidence type="ECO:0000259" key="1">
    <source>
        <dbReference type="PROSITE" id="PS51390"/>
    </source>
</evidence>
<keyword evidence="3" id="KW-1185">Reference proteome</keyword>
<dbReference type="InterPro" id="IPR042357">
    <property type="entry name" value="WFDC1"/>
</dbReference>